<dbReference type="GO" id="GO:0060285">
    <property type="term" value="P:cilium-dependent cell motility"/>
    <property type="evidence" value="ECO:0007669"/>
    <property type="project" value="TreeGrafter"/>
</dbReference>
<feature type="non-terminal residue" evidence="2">
    <location>
        <position position="1"/>
    </location>
</feature>
<protein>
    <submittedName>
        <fullName evidence="2">DRC1 protein</fullName>
    </submittedName>
</protein>
<dbReference type="AlphaFoldDB" id="A0A851MXA6"/>
<gene>
    <name evidence="2" type="primary">Drc1_1</name>
    <name evidence="2" type="ORF">CAMPRO_R15864</name>
</gene>
<dbReference type="PANTHER" id="PTHR21625">
    <property type="entry name" value="NYD-SP28 PROTEIN"/>
    <property type="match status" value="1"/>
</dbReference>
<dbReference type="OrthoDB" id="10260459at2759"/>
<proteinExistence type="predicted"/>
<feature type="non-terminal residue" evidence="2">
    <location>
        <position position="138"/>
    </location>
</feature>
<dbReference type="GO" id="GO:0070286">
    <property type="term" value="P:axonemal dynein complex assembly"/>
    <property type="evidence" value="ECO:0007669"/>
    <property type="project" value="InterPro"/>
</dbReference>
<dbReference type="InterPro" id="IPR039750">
    <property type="entry name" value="DRC1/DRC2"/>
</dbReference>
<keyword evidence="3" id="KW-1185">Reference proteome</keyword>
<feature type="domain" description="Dynein regulatory complex protein 1 C-terminal" evidence="1">
    <location>
        <begin position="89"/>
        <end position="138"/>
    </location>
</feature>
<comment type="caution">
    <text evidence="2">The sequence shown here is derived from an EMBL/GenBank/DDBJ whole genome shotgun (WGS) entry which is preliminary data.</text>
</comment>
<evidence type="ECO:0000313" key="2">
    <source>
        <dbReference type="EMBL" id="NXC34671.1"/>
    </source>
</evidence>
<name>A0A851MXA6_9DEND</name>
<dbReference type="Pfam" id="PF14775">
    <property type="entry name" value="NYD-SP28_assoc"/>
    <property type="match status" value="1"/>
</dbReference>
<evidence type="ECO:0000313" key="3">
    <source>
        <dbReference type="Proteomes" id="UP000614027"/>
    </source>
</evidence>
<accession>A0A851MXA6</accession>
<dbReference type="InterPro" id="IPR029440">
    <property type="entry name" value="DRC1_C"/>
</dbReference>
<dbReference type="GO" id="GO:0003352">
    <property type="term" value="P:regulation of cilium movement"/>
    <property type="evidence" value="ECO:0007669"/>
    <property type="project" value="TreeGrafter"/>
</dbReference>
<dbReference type="GO" id="GO:0005858">
    <property type="term" value="C:axonemal dynein complex"/>
    <property type="evidence" value="ECO:0007669"/>
    <property type="project" value="InterPro"/>
</dbReference>
<reference evidence="2" key="1">
    <citation type="submission" date="2019-09" db="EMBL/GenBank/DDBJ databases">
        <title>Bird 10,000 Genomes (B10K) Project - Family phase.</title>
        <authorList>
            <person name="Zhang G."/>
        </authorList>
    </citation>
    <scope>NUCLEOTIDE SEQUENCE</scope>
    <source>
        <strain evidence="2">B10K-DU-001-09</strain>
        <tissue evidence="2">Muscle</tissue>
    </source>
</reference>
<dbReference type="Proteomes" id="UP000614027">
    <property type="component" value="Unassembled WGS sequence"/>
</dbReference>
<organism evidence="2 3">
    <name type="scientific">Campylorhamphus procurvoides</name>
    <dbReference type="NCBI Taxonomy" id="190295"/>
    <lineage>
        <taxon>Eukaryota</taxon>
        <taxon>Metazoa</taxon>
        <taxon>Chordata</taxon>
        <taxon>Craniata</taxon>
        <taxon>Vertebrata</taxon>
        <taxon>Euteleostomi</taxon>
        <taxon>Archelosauria</taxon>
        <taxon>Archosauria</taxon>
        <taxon>Dinosauria</taxon>
        <taxon>Saurischia</taxon>
        <taxon>Theropoda</taxon>
        <taxon>Coelurosauria</taxon>
        <taxon>Aves</taxon>
        <taxon>Neognathae</taxon>
        <taxon>Neoaves</taxon>
        <taxon>Telluraves</taxon>
        <taxon>Australaves</taxon>
        <taxon>Passeriformes</taxon>
        <taxon>Dendrocolaptidae</taxon>
        <taxon>Campylorhamphus</taxon>
    </lineage>
</organism>
<dbReference type="EMBL" id="WBMV01007665">
    <property type="protein sequence ID" value="NXC34671.1"/>
    <property type="molecule type" value="Genomic_DNA"/>
</dbReference>
<sequence>LRVHLCLQDLGMAGGEDAPGDPAEDAGCGSQKEELQSCRSSRSSIPSVSIHVDEVLKILKEFLKDFVKLREDYFEDESLHVRDNSRDAEYWEALPHVIPEPTLKLWDALAEALLEYHRVLSRRARLLSEASRLQQQNA</sequence>
<dbReference type="PANTHER" id="PTHR21625:SF1">
    <property type="entry name" value="DYNEIN REGULATORY COMPLEX PROTEIN 1"/>
    <property type="match status" value="1"/>
</dbReference>
<evidence type="ECO:0000259" key="1">
    <source>
        <dbReference type="Pfam" id="PF14775"/>
    </source>
</evidence>